<accession>A0A846MNT7</accession>
<sequence length="94" mass="10955">MTTTHRPTFEKRSSWHAKRRAIPVLVCLGRLAMQSPKVKIEDEAERGVSAFWSMCVLATIVFLYKRKTALRFHESSNRLFYILSHFLGCLQAFH</sequence>
<organism evidence="2 3">
    <name type="scientific">Thermonema lapsum</name>
    <dbReference type="NCBI Taxonomy" id="28195"/>
    <lineage>
        <taxon>Bacteria</taxon>
        <taxon>Pseudomonadati</taxon>
        <taxon>Bacteroidota</taxon>
        <taxon>Cytophagia</taxon>
        <taxon>Cytophagales</taxon>
        <taxon>Thermonemataceae</taxon>
        <taxon>Thermonema</taxon>
    </lineage>
</organism>
<protein>
    <submittedName>
        <fullName evidence="2">Uncharacterized protein</fullName>
    </submittedName>
</protein>
<evidence type="ECO:0000256" key="1">
    <source>
        <dbReference type="SAM" id="Phobius"/>
    </source>
</evidence>
<comment type="caution">
    <text evidence="2">The sequence shown here is derived from an EMBL/GenBank/DDBJ whole genome shotgun (WGS) entry which is preliminary data.</text>
</comment>
<dbReference type="Proteomes" id="UP000537126">
    <property type="component" value="Unassembled WGS sequence"/>
</dbReference>
<dbReference type="AlphaFoldDB" id="A0A846MNT7"/>
<feature type="transmembrane region" description="Helical" evidence="1">
    <location>
        <begin position="48"/>
        <end position="64"/>
    </location>
</feature>
<dbReference type="EMBL" id="JAASRN010000001">
    <property type="protein sequence ID" value="NIK73070.1"/>
    <property type="molecule type" value="Genomic_DNA"/>
</dbReference>
<proteinExistence type="predicted"/>
<evidence type="ECO:0000313" key="3">
    <source>
        <dbReference type="Proteomes" id="UP000537126"/>
    </source>
</evidence>
<keyword evidence="1" id="KW-0472">Membrane</keyword>
<keyword evidence="3" id="KW-1185">Reference proteome</keyword>
<gene>
    <name evidence="2" type="ORF">FHS56_000556</name>
</gene>
<name>A0A846MNT7_9BACT</name>
<keyword evidence="1" id="KW-0812">Transmembrane</keyword>
<evidence type="ECO:0000313" key="2">
    <source>
        <dbReference type="EMBL" id="NIK73070.1"/>
    </source>
</evidence>
<reference evidence="2 3" key="1">
    <citation type="submission" date="2020-03" db="EMBL/GenBank/DDBJ databases">
        <title>Genomic Encyclopedia of Type Strains, Phase IV (KMG-IV): sequencing the most valuable type-strain genomes for metagenomic binning, comparative biology and taxonomic classification.</title>
        <authorList>
            <person name="Goeker M."/>
        </authorList>
    </citation>
    <scope>NUCLEOTIDE SEQUENCE [LARGE SCALE GENOMIC DNA]</scope>
    <source>
        <strain evidence="2 3">DSM 5718</strain>
    </source>
</reference>
<keyword evidence="1" id="KW-1133">Transmembrane helix</keyword>
<dbReference type="RefSeq" id="WP_166918346.1">
    <property type="nucleotide sequence ID" value="NZ_JAASRN010000001.1"/>
</dbReference>